<evidence type="ECO:0000256" key="2">
    <source>
        <dbReference type="ARBA" id="ARBA00022527"/>
    </source>
</evidence>
<comment type="catalytic activity">
    <reaction evidence="8">
        <text>L-seryl-[protein] + ATP = O-phospho-L-seryl-[protein] + ADP + H(+)</text>
        <dbReference type="Rhea" id="RHEA:17989"/>
        <dbReference type="Rhea" id="RHEA-COMP:9863"/>
        <dbReference type="Rhea" id="RHEA-COMP:11604"/>
        <dbReference type="ChEBI" id="CHEBI:15378"/>
        <dbReference type="ChEBI" id="CHEBI:29999"/>
        <dbReference type="ChEBI" id="CHEBI:30616"/>
        <dbReference type="ChEBI" id="CHEBI:83421"/>
        <dbReference type="ChEBI" id="CHEBI:456216"/>
        <dbReference type="EC" id="2.7.11.1"/>
    </reaction>
</comment>
<dbReference type="Proteomes" id="UP000326924">
    <property type="component" value="Unassembled WGS sequence"/>
</dbReference>
<dbReference type="SUPFAM" id="SSF56112">
    <property type="entry name" value="Protein kinase-like (PK-like)"/>
    <property type="match status" value="1"/>
</dbReference>
<dbReference type="GO" id="GO:0000245">
    <property type="term" value="P:spliceosomal complex assembly"/>
    <property type="evidence" value="ECO:0007669"/>
    <property type="project" value="TreeGrafter"/>
</dbReference>
<evidence type="ECO:0000313" key="11">
    <source>
        <dbReference type="EMBL" id="KAA8896067.1"/>
    </source>
</evidence>
<evidence type="ECO:0000256" key="8">
    <source>
        <dbReference type="ARBA" id="ARBA00048679"/>
    </source>
</evidence>
<name>A0A5J5ELY7_9PEZI</name>
<feature type="domain" description="Protein kinase" evidence="10">
    <location>
        <begin position="89"/>
        <end position="502"/>
    </location>
</feature>
<protein>
    <recommendedName>
        <fullName evidence="1">non-specific serine/threonine protein kinase</fullName>
        <ecNumber evidence="1">2.7.11.1</ecNumber>
    </recommendedName>
</protein>
<evidence type="ECO:0000256" key="7">
    <source>
        <dbReference type="ARBA" id="ARBA00047899"/>
    </source>
</evidence>
<sequence>MEGGTNDLAHVHDTSATSSSAATIASKNLKSAGEAESSDPRSSRTHSVDSDQHPIYEIRHNSGLERLERYEKGGYHPVQLGETFGDGRYRVVHKFGYGSYATVWMARDQHQDRLVALKCMAAEFSSPGNTLHETEILRHLACRMLQEALLHEQLSDEARRLDNEEPRTNYIQQRQEEHNGWLSCLHQKSVPDTICDSRRSSFFPTILDEFEFQGINGIHRCIVSEAVGPSLQSLVHVAPERKLPLEVLRKVASQLAQAVAKMHQHGVVHGDIHPGNILFQIEDLESWSDWQVWWNFGRPERAPGVRLDRCSVYPPDYSKLLERCLKHVNIKLVDFGEAFLSHKGIKEPLNTALCFAAPETLFRDETVTSAVDIWALACIFYQLFSSCIMFQAGAGWADDVISNIVLTFGKIPPRWWNKWSNRPKYFTEDGKFGPELQSEREGGGRLDVLPLEKRLEALTESVGMGKEEALQFKALLVGMMKLEPQERFTASEVLKNLPTSWMGSK</sequence>
<dbReference type="Pfam" id="PF00069">
    <property type="entry name" value="Pkinase"/>
    <property type="match status" value="1"/>
</dbReference>
<dbReference type="EMBL" id="VXIS01000229">
    <property type="protein sequence ID" value="KAA8896067.1"/>
    <property type="molecule type" value="Genomic_DNA"/>
</dbReference>
<keyword evidence="4" id="KW-0547">Nucleotide-binding</keyword>
<comment type="caution">
    <text evidence="11">The sequence shown here is derived from an EMBL/GenBank/DDBJ whole genome shotgun (WGS) entry which is preliminary data.</text>
</comment>
<keyword evidence="6" id="KW-0067">ATP-binding</keyword>
<comment type="catalytic activity">
    <reaction evidence="7">
        <text>L-threonyl-[protein] + ATP = O-phospho-L-threonyl-[protein] + ADP + H(+)</text>
        <dbReference type="Rhea" id="RHEA:46608"/>
        <dbReference type="Rhea" id="RHEA-COMP:11060"/>
        <dbReference type="Rhea" id="RHEA-COMP:11605"/>
        <dbReference type="ChEBI" id="CHEBI:15378"/>
        <dbReference type="ChEBI" id="CHEBI:30013"/>
        <dbReference type="ChEBI" id="CHEBI:30616"/>
        <dbReference type="ChEBI" id="CHEBI:61977"/>
        <dbReference type="ChEBI" id="CHEBI:456216"/>
        <dbReference type="EC" id="2.7.11.1"/>
    </reaction>
</comment>
<dbReference type="GO" id="GO:0005524">
    <property type="term" value="F:ATP binding"/>
    <property type="evidence" value="ECO:0007669"/>
    <property type="project" value="UniProtKB-KW"/>
</dbReference>
<dbReference type="PANTHER" id="PTHR47634">
    <property type="entry name" value="PROTEIN KINASE DOMAIN-CONTAINING PROTEIN-RELATED"/>
    <property type="match status" value="1"/>
</dbReference>
<dbReference type="AlphaFoldDB" id="A0A5J5ELY7"/>
<evidence type="ECO:0000256" key="6">
    <source>
        <dbReference type="ARBA" id="ARBA00022840"/>
    </source>
</evidence>
<dbReference type="GO" id="GO:0050684">
    <property type="term" value="P:regulation of mRNA processing"/>
    <property type="evidence" value="ECO:0007669"/>
    <property type="project" value="TreeGrafter"/>
</dbReference>
<dbReference type="InterPro" id="IPR011009">
    <property type="entry name" value="Kinase-like_dom_sf"/>
</dbReference>
<dbReference type="PROSITE" id="PS50011">
    <property type="entry name" value="PROTEIN_KINASE_DOM"/>
    <property type="match status" value="1"/>
</dbReference>
<evidence type="ECO:0000256" key="5">
    <source>
        <dbReference type="ARBA" id="ARBA00022777"/>
    </source>
</evidence>
<evidence type="ECO:0000256" key="4">
    <source>
        <dbReference type="ARBA" id="ARBA00022741"/>
    </source>
</evidence>
<feature type="compositionally biased region" description="Low complexity" evidence="9">
    <location>
        <begin position="14"/>
        <end position="26"/>
    </location>
</feature>
<dbReference type="PANTHER" id="PTHR47634:SF9">
    <property type="entry name" value="PROTEIN KINASE DOMAIN-CONTAINING PROTEIN-RELATED"/>
    <property type="match status" value="1"/>
</dbReference>
<keyword evidence="3" id="KW-0808">Transferase</keyword>
<evidence type="ECO:0000256" key="3">
    <source>
        <dbReference type="ARBA" id="ARBA00022679"/>
    </source>
</evidence>
<reference evidence="11 12" key="1">
    <citation type="submission" date="2019-09" db="EMBL/GenBank/DDBJ databases">
        <title>Draft genome of the ectomycorrhizal ascomycete Sphaerosporella brunnea.</title>
        <authorList>
            <consortium name="DOE Joint Genome Institute"/>
            <person name="Benucci G.M."/>
            <person name="Marozzi G."/>
            <person name="Antonielli L."/>
            <person name="Sanchez S."/>
            <person name="Marco P."/>
            <person name="Wang X."/>
            <person name="Falini L.B."/>
            <person name="Barry K."/>
            <person name="Haridas S."/>
            <person name="Lipzen A."/>
            <person name="Labutti K."/>
            <person name="Grigoriev I.V."/>
            <person name="Murat C."/>
            <person name="Martin F."/>
            <person name="Albertini E."/>
            <person name="Donnini D."/>
            <person name="Bonito G."/>
        </authorList>
    </citation>
    <scope>NUCLEOTIDE SEQUENCE [LARGE SCALE GENOMIC DNA]</scope>
    <source>
        <strain evidence="11 12">Sb_GMNB300</strain>
    </source>
</reference>
<feature type="region of interest" description="Disordered" evidence="9">
    <location>
        <begin position="1"/>
        <end position="57"/>
    </location>
</feature>
<evidence type="ECO:0000313" key="12">
    <source>
        <dbReference type="Proteomes" id="UP000326924"/>
    </source>
</evidence>
<dbReference type="InParanoid" id="A0A5J5ELY7"/>
<evidence type="ECO:0000256" key="9">
    <source>
        <dbReference type="SAM" id="MobiDB-lite"/>
    </source>
</evidence>
<dbReference type="SMART" id="SM00220">
    <property type="entry name" value="S_TKc"/>
    <property type="match status" value="1"/>
</dbReference>
<keyword evidence="2" id="KW-0723">Serine/threonine-protein kinase</keyword>
<feature type="compositionally biased region" description="Basic and acidic residues" evidence="9">
    <location>
        <begin position="38"/>
        <end position="57"/>
    </location>
</feature>
<dbReference type="OrthoDB" id="5979581at2759"/>
<keyword evidence="12" id="KW-1185">Reference proteome</keyword>
<evidence type="ECO:0000256" key="1">
    <source>
        <dbReference type="ARBA" id="ARBA00012513"/>
    </source>
</evidence>
<evidence type="ECO:0000259" key="10">
    <source>
        <dbReference type="PROSITE" id="PS50011"/>
    </source>
</evidence>
<organism evidence="11 12">
    <name type="scientific">Sphaerosporella brunnea</name>
    <dbReference type="NCBI Taxonomy" id="1250544"/>
    <lineage>
        <taxon>Eukaryota</taxon>
        <taxon>Fungi</taxon>
        <taxon>Dikarya</taxon>
        <taxon>Ascomycota</taxon>
        <taxon>Pezizomycotina</taxon>
        <taxon>Pezizomycetes</taxon>
        <taxon>Pezizales</taxon>
        <taxon>Pyronemataceae</taxon>
        <taxon>Sphaerosporella</taxon>
    </lineage>
</organism>
<dbReference type="InterPro" id="IPR000719">
    <property type="entry name" value="Prot_kinase_dom"/>
</dbReference>
<dbReference type="GO" id="GO:0004674">
    <property type="term" value="F:protein serine/threonine kinase activity"/>
    <property type="evidence" value="ECO:0007669"/>
    <property type="project" value="UniProtKB-KW"/>
</dbReference>
<proteinExistence type="predicted"/>
<dbReference type="InterPro" id="IPR051334">
    <property type="entry name" value="SRPK"/>
</dbReference>
<dbReference type="EC" id="2.7.11.1" evidence="1"/>
<keyword evidence="5 11" id="KW-0418">Kinase</keyword>
<dbReference type="Gene3D" id="3.30.200.20">
    <property type="entry name" value="Phosphorylase Kinase, domain 1"/>
    <property type="match status" value="1"/>
</dbReference>
<dbReference type="Gene3D" id="1.10.510.10">
    <property type="entry name" value="Transferase(Phosphotransferase) domain 1"/>
    <property type="match status" value="1"/>
</dbReference>
<gene>
    <name evidence="11" type="ORF">FN846DRAFT_966726</name>
</gene>
<accession>A0A5J5ELY7</accession>